<evidence type="ECO:0000256" key="5">
    <source>
        <dbReference type="ARBA" id="ARBA00018429"/>
    </source>
</evidence>
<proteinExistence type="inferred from homology"/>
<evidence type="ECO:0000256" key="9">
    <source>
        <dbReference type="HAMAP-Rule" id="MF_00148"/>
    </source>
</evidence>
<dbReference type="InterPro" id="IPR036895">
    <property type="entry name" value="Uracil-DNA_glycosylase-like_sf"/>
</dbReference>
<evidence type="ECO:0000256" key="1">
    <source>
        <dbReference type="ARBA" id="ARBA00001400"/>
    </source>
</evidence>
<protein>
    <recommendedName>
        <fullName evidence="5 9">Uracil-DNA glycosylase</fullName>
        <shortName evidence="9">UDG</shortName>
        <ecNumber evidence="4 9">3.2.2.27</ecNumber>
    </recommendedName>
</protein>
<dbReference type="GO" id="GO:0004844">
    <property type="term" value="F:uracil DNA N-glycosylase activity"/>
    <property type="evidence" value="ECO:0007669"/>
    <property type="project" value="UniProtKB-UniRule"/>
</dbReference>
<dbReference type="InterPro" id="IPR018085">
    <property type="entry name" value="Ura-DNA_Glyclase_AS"/>
</dbReference>
<evidence type="ECO:0000256" key="2">
    <source>
        <dbReference type="ARBA" id="ARBA00002631"/>
    </source>
</evidence>
<name>A0A1H2PZL6_9RHOB</name>
<dbReference type="EMBL" id="FNNB01000001">
    <property type="protein sequence ID" value="SDW00312.1"/>
    <property type="molecule type" value="Genomic_DNA"/>
</dbReference>
<evidence type="ECO:0000256" key="4">
    <source>
        <dbReference type="ARBA" id="ARBA00012030"/>
    </source>
</evidence>
<dbReference type="SMART" id="SM00986">
    <property type="entry name" value="UDG"/>
    <property type="match status" value="1"/>
</dbReference>
<accession>A0A1H2PZL6</accession>
<dbReference type="STRING" id="60137.SAMN04488041_10117"/>
<keyword evidence="7 9" id="KW-0378">Hydrolase</keyword>
<evidence type="ECO:0000256" key="3">
    <source>
        <dbReference type="ARBA" id="ARBA00008184"/>
    </source>
</evidence>
<dbReference type="Gene3D" id="3.40.470.10">
    <property type="entry name" value="Uracil-DNA glycosylase-like domain"/>
    <property type="match status" value="1"/>
</dbReference>
<dbReference type="InterPro" id="IPR002043">
    <property type="entry name" value="UDG_fam1"/>
</dbReference>
<dbReference type="RefSeq" id="WP_074634373.1">
    <property type="nucleotide sequence ID" value="NZ_CP160849.1"/>
</dbReference>
<comment type="similarity">
    <text evidence="3 9 11">Belongs to the uracil-DNA glycosylase (UDG) superfamily. UNG family.</text>
</comment>
<dbReference type="GeneID" id="94019336"/>
<reference evidence="14" key="1">
    <citation type="submission" date="2016-10" db="EMBL/GenBank/DDBJ databases">
        <authorList>
            <person name="Varghese N."/>
            <person name="Submissions S."/>
        </authorList>
    </citation>
    <scope>NUCLEOTIDE SEQUENCE [LARGE SCALE GENOMIC DNA]</scope>
    <source>
        <strain evidence="14">DSM 10014</strain>
    </source>
</reference>
<dbReference type="InterPro" id="IPR005122">
    <property type="entry name" value="Uracil-DNA_glycosylase-like"/>
</dbReference>
<dbReference type="AlphaFoldDB" id="A0A1H2PZL6"/>
<dbReference type="CDD" id="cd10027">
    <property type="entry name" value="UDG-F1-like"/>
    <property type="match status" value="1"/>
</dbReference>
<dbReference type="NCBIfam" id="TIGR00628">
    <property type="entry name" value="ung"/>
    <property type="match status" value="1"/>
</dbReference>
<evidence type="ECO:0000256" key="6">
    <source>
        <dbReference type="ARBA" id="ARBA00022763"/>
    </source>
</evidence>
<keyword evidence="8 9" id="KW-0234">DNA repair</keyword>
<dbReference type="EC" id="3.2.2.27" evidence="4 9"/>
<dbReference type="SUPFAM" id="SSF52141">
    <property type="entry name" value="Uracil-DNA glycosylase-like"/>
    <property type="match status" value="1"/>
</dbReference>
<dbReference type="Pfam" id="PF03167">
    <property type="entry name" value="UDG"/>
    <property type="match status" value="1"/>
</dbReference>
<dbReference type="HAMAP" id="MF_00148">
    <property type="entry name" value="UDG"/>
    <property type="match status" value="1"/>
</dbReference>
<evidence type="ECO:0000313" key="13">
    <source>
        <dbReference type="EMBL" id="SDW00312.1"/>
    </source>
</evidence>
<dbReference type="GO" id="GO:0005737">
    <property type="term" value="C:cytoplasm"/>
    <property type="evidence" value="ECO:0007669"/>
    <property type="project" value="UniProtKB-SubCell"/>
</dbReference>
<sequence>MSRFDLSRLGAWRDLAFFDDTLPGIAAALAADPRETLPPRPQVFAALEHTQPDAVRVVILGQDPYPTPGHAHGFAFSASADTKPLPRSLSNIYKEMVDDIGACPPDADLRFWADQGVLLLNTTLTVPARDAGGHGKLGWQQLTTQILGRLADRPRAYLLWGAHAQKVARDVDGGANFKLETPHPSPLSARRGFFGSRPFSRCNDWLHAQGQAAINWATPETS</sequence>
<dbReference type="NCBIfam" id="NF003592">
    <property type="entry name" value="PRK05254.1-5"/>
    <property type="match status" value="1"/>
</dbReference>
<comment type="function">
    <text evidence="2 9 11">Excises uracil residues from the DNA which can arise as a result of misincorporation of dUMP residues by DNA polymerase or due to deamination of cytosine.</text>
</comment>
<dbReference type="Proteomes" id="UP000183076">
    <property type="component" value="Unassembled WGS sequence"/>
</dbReference>
<evidence type="ECO:0000256" key="8">
    <source>
        <dbReference type="ARBA" id="ARBA00023204"/>
    </source>
</evidence>
<dbReference type="PANTHER" id="PTHR11264:SF0">
    <property type="entry name" value="URACIL-DNA GLYCOSYLASE"/>
    <property type="match status" value="1"/>
</dbReference>
<dbReference type="PROSITE" id="PS00130">
    <property type="entry name" value="U_DNA_GLYCOSYLASE"/>
    <property type="match status" value="1"/>
</dbReference>
<comment type="catalytic activity">
    <reaction evidence="1 9 11">
        <text>Hydrolyzes single-stranded DNA or mismatched double-stranded DNA and polynucleotides, releasing free uracil.</text>
        <dbReference type="EC" id="3.2.2.27"/>
    </reaction>
</comment>
<feature type="domain" description="Uracil-DNA glycosylase-like" evidence="12">
    <location>
        <begin position="48"/>
        <end position="206"/>
    </location>
</feature>
<keyword evidence="6 9" id="KW-0227">DNA damage</keyword>
<dbReference type="NCBIfam" id="NF003588">
    <property type="entry name" value="PRK05254.1-1"/>
    <property type="match status" value="1"/>
</dbReference>
<dbReference type="SMART" id="SM00987">
    <property type="entry name" value="UreE_C"/>
    <property type="match status" value="1"/>
</dbReference>
<gene>
    <name evidence="9" type="primary">ung</name>
    <name evidence="13" type="ORF">SAMN04488041_10117</name>
</gene>
<dbReference type="GO" id="GO:0097510">
    <property type="term" value="P:base-excision repair, AP site formation via deaminated base removal"/>
    <property type="evidence" value="ECO:0007669"/>
    <property type="project" value="TreeGrafter"/>
</dbReference>
<evidence type="ECO:0000259" key="12">
    <source>
        <dbReference type="SMART" id="SM00986"/>
    </source>
</evidence>
<evidence type="ECO:0000256" key="11">
    <source>
        <dbReference type="RuleBase" id="RU003780"/>
    </source>
</evidence>
<comment type="subcellular location">
    <subcellularLocation>
        <location evidence="9">Cytoplasm</location>
    </subcellularLocation>
</comment>
<evidence type="ECO:0000313" key="14">
    <source>
        <dbReference type="Proteomes" id="UP000183076"/>
    </source>
</evidence>
<evidence type="ECO:0000256" key="7">
    <source>
        <dbReference type="ARBA" id="ARBA00022801"/>
    </source>
</evidence>
<keyword evidence="9" id="KW-0963">Cytoplasm</keyword>
<organism evidence="13 14">
    <name type="scientific">Sulfitobacter pontiacus</name>
    <dbReference type="NCBI Taxonomy" id="60137"/>
    <lineage>
        <taxon>Bacteria</taxon>
        <taxon>Pseudomonadati</taxon>
        <taxon>Pseudomonadota</taxon>
        <taxon>Alphaproteobacteria</taxon>
        <taxon>Rhodobacterales</taxon>
        <taxon>Roseobacteraceae</taxon>
        <taxon>Sulfitobacter</taxon>
    </lineage>
</organism>
<evidence type="ECO:0000256" key="10">
    <source>
        <dbReference type="PROSITE-ProRule" id="PRU10072"/>
    </source>
</evidence>
<dbReference type="PANTHER" id="PTHR11264">
    <property type="entry name" value="URACIL-DNA GLYCOSYLASE"/>
    <property type="match status" value="1"/>
</dbReference>
<feature type="active site" description="Proton acceptor" evidence="9 10">
    <location>
        <position position="63"/>
    </location>
</feature>